<keyword evidence="4" id="KW-1185">Reference proteome</keyword>
<dbReference type="AlphaFoldDB" id="A0A7J6JKC4"/>
<dbReference type="EMBL" id="ANPB02000001">
    <property type="protein sequence ID" value="KAF4490838.1"/>
    <property type="molecule type" value="Genomic_DNA"/>
</dbReference>
<dbReference type="Proteomes" id="UP000011096">
    <property type="component" value="Unassembled WGS sequence"/>
</dbReference>
<accession>A0A7J6JKC4</accession>
<dbReference type="InParanoid" id="A0A7J6JKC4"/>
<dbReference type="GeneID" id="43610856"/>
<feature type="signal peptide" evidence="2">
    <location>
        <begin position="1"/>
        <end position="21"/>
    </location>
</feature>
<sequence>MKASIHILAIISAAVPIVAQASSDVISDTTVLRTITSSPVSPQTGCPTATETLEICSTCMVLQCITISTLTQGCGCPTPVPIEYISFPCKGTCGRIGCSTSYTFISGEVACDGTQSGSAAPSTTTSTIGPGTVTTTAEATGETGQSTGSGGQASGSAISPTAAPNAAGRLAVPFRFW</sequence>
<feature type="region of interest" description="Disordered" evidence="1">
    <location>
        <begin position="116"/>
        <end position="163"/>
    </location>
</feature>
<feature type="compositionally biased region" description="Low complexity" evidence="1">
    <location>
        <begin position="116"/>
        <end position="146"/>
    </location>
</feature>
<keyword evidence="2" id="KW-0732">Signal</keyword>
<proteinExistence type="predicted"/>
<gene>
    <name evidence="3" type="ORF">CGGC5_v002468</name>
</gene>
<name>A0A7J6JKC4_COLFN</name>
<evidence type="ECO:0000256" key="1">
    <source>
        <dbReference type="SAM" id="MobiDB-lite"/>
    </source>
</evidence>
<evidence type="ECO:0000313" key="4">
    <source>
        <dbReference type="Proteomes" id="UP000011096"/>
    </source>
</evidence>
<reference evidence="3 4" key="1">
    <citation type="submission" date="2012-08" db="EMBL/GenBank/DDBJ databases">
        <authorList>
            <person name="Gan P.H.P."/>
            <person name="Ikeda K."/>
            <person name="Irieda H."/>
            <person name="Narusaka M."/>
            <person name="O'Connell R.J."/>
            <person name="Narusaka Y."/>
            <person name="Takano Y."/>
            <person name="Kubo Y."/>
            <person name="Shirasu K."/>
        </authorList>
    </citation>
    <scope>NUCLEOTIDE SEQUENCE [LARGE SCALE GENOMIC DNA]</scope>
    <source>
        <strain evidence="3 4">Nara gc5</strain>
    </source>
</reference>
<reference evidence="3 4" key="2">
    <citation type="submission" date="2020-04" db="EMBL/GenBank/DDBJ databases">
        <title>Genome sequencing and assembly of multiple isolates from the Colletotrichum gloeosporioides species complex.</title>
        <authorList>
            <person name="Gan P."/>
            <person name="Shirasu K."/>
        </authorList>
    </citation>
    <scope>NUCLEOTIDE SEQUENCE [LARGE SCALE GENOMIC DNA]</scope>
    <source>
        <strain evidence="3 4">Nara gc5</strain>
    </source>
</reference>
<comment type="caution">
    <text evidence="3">The sequence shown here is derived from an EMBL/GenBank/DDBJ whole genome shotgun (WGS) entry which is preliminary data.</text>
</comment>
<protein>
    <submittedName>
        <fullName evidence="3">Uncharacterized protein</fullName>
    </submittedName>
</protein>
<organism evidence="3 4">
    <name type="scientific">Colletotrichum fructicola (strain Nara gc5)</name>
    <name type="common">Anthracnose fungus</name>
    <name type="synonym">Colletotrichum gloeosporioides (strain Nara gc5)</name>
    <dbReference type="NCBI Taxonomy" id="1213859"/>
    <lineage>
        <taxon>Eukaryota</taxon>
        <taxon>Fungi</taxon>
        <taxon>Dikarya</taxon>
        <taxon>Ascomycota</taxon>
        <taxon>Pezizomycotina</taxon>
        <taxon>Sordariomycetes</taxon>
        <taxon>Hypocreomycetidae</taxon>
        <taxon>Glomerellales</taxon>
        <taxon>Glomerellaceae</taxon>
        <taxon>Colletotrichum</taxon>
        <taxon>Colletotrichum gloeosporioides species complex</taxon>
    </lineage>
</organism>
<feature type="chain" id="PRO_5029774555" evidence="2">
    <location>
        <begin position="22"/>
        <end position="177"/>
    </location>
</feature>
<evidence type="ECO:0000256" key="2">
    <source>
        <dbReference type="SAM" id="SignalP"/>
    </source>
</evidence>
<evidence type="ECO:0000313" key="3">
    <source>
        <dbReference type="EMBL" id="KAF4490838.1"/>
    </source>
</evidence>
<dbReference type="RefSeq" id="XP_031876812.1">
    <property type="nucleotide sequence ID" value="XM_032026721.1"/>
</dbReference>
<dbReference type="OrthoDB" id="4847265at2759"/>